<keyword evidence="3" id="KW-0614">Plasmid</keyword>
<feature type="region of interest" description="Disordered" evidence="1">
    <location>
        <begin position="137"/>
        <end position="161"/>
    </location>
</feature>
<name>Q32XA7_XANCG</name>
<protein>
    <submittedName>
        <fullName evidence="3">Uncharacterized protein</fullName>
    </submittedName>
</protein>
<evidence type="ECO:0000313" key="2">
    <source>
        <dbReference type="EMBL" id="AAX12198.1"/>
    </source>
</evidence>
<evidence type="ECO:0000313" key="3">
    <source>
        <dbReference type="EMBL" id="AAX12214.1"/>
    </source>
</evidence>
<reference evidence="3" key="2">
    <citation type="journal article" date="2006" name="Plasmid">
        <title>Comparative analysis of three indigenous plasmids from Xanthomonas axonopodis pv. glycines.</title>
        <authorList>
            <person name="Kim J.G."/>
            <person name="Choi S."/>
            <person name="Oh J."/>
            <person name="Moon J.S."/>
            <person name="Hwang I."/>
        </authorList>
    </citation>
    <scope>NUCLEOTIDE SEQUENCE</scope>
    <source>
        <strain evidence="3">8ra</strain>
        <strain evidence="2">AG1</strain>
        <plasmid evidence="2">pAG1</plasmid>
        <plasmid evidence="3">pXAG81</plasmid>
    </source>
</reference>
<sequence length="161" mass="16751">MRCRGAFPPAPLTTEGDSLPSLARGGGEWWARSALLLVAARQIQRGVLSGALRLGGQVGGGCSPLILKTAPMPVPCLPCRYLMTTRQHALCLCRCRTPFSNALATSPLALTWPELQCGSAAISAACRASRVSGRRPGIWERSQTAKAGAAGDGAEGRRPGG</sequence>
<reference evidence="3" key="1">
    <citation type="submission" date="2004-10" db="EMBL/GenBank/DDBJ databases">
        <authorList>
            <person name="Kim J.-G."/>
            <person name="Choi S."/>
            <person name="Hwang I."/>
        </authorList>
    </citation>
    <scope>NUCLEOTIDE SEQUENCE</scope>
    <source>
        <strain evidence="3">8ra</strain>
        <strain evidence="2">AG1</strain>
        <plasmid evidence="2">pAG1</plasmid>
        <plasmid evidence="3">pXAG81</plasmid>
    </source>
</reference>
<geneLocation type="plasmid" evidence="3">
    <name>pXAG81</name>
</geneLocation>
<evidence type="ECO:0000256" key="1">
    <source>
        <dbReference type="SAM" id="MobiDB-lite"/>
    </source>
</evidence>
<geneLocation type="plasmid" evidence="2">
    <name>pAG1</name>
</geneLocation>
<accession>Q32XA7</accession>
<dbReference type="EMBL" id="AY780632">
    <property type="protein sequence ID" value="AAX12214.1"/>
    <property type="molecule type" value="Genomic_DNA"/>
</dbReference>
<dbReference type="AlphaFoldDB" id="Q32XA7"/>
<organism evidence="3">
    <name type="scientific">Xanthomonas campestris pv. glycines</name>
    <dbReference type="NCBI Taxonomy" id="473421"/>
    <lineage>
        <taxon>Bacteria</taxon>
        <taxon>Pseudomonadati</taxon>
        <taxon>Pseudomonadota</taxon>
        <taxon>Gammaproteobacteria</taxon>
        <taxon>Lysobacterales</taxon>
        <taxon>Lysobacteraceae</taxon>
        <taxon>Xanthomonas</taxon>
    </lineage>
</organism>
<proteinExistence type="predicted"/>
<dbReference type="EMBL" id="AY780631">
    <property type="protein sequence ID" value="AAX12198.1"/>
    <property type="molecule type" value="Genomic_DNA"/>
</dbReference>